<reference evidence="2" key="2">
    <citation type="submission" date="2017-11" db="EMBL/GenBank/DDBJ databases">
        <title>Coralsnake Venomics: Analyses of Venom Gland Transcriptomes and Proteomes of Six Brazilian Taxa.</title>
        <authorList>
            <person name="Aird S.D."/>
            <person name="Jorge da Silva N."/>
            <person name="Qiu L."/>
            <person name="Villar-Briones A."/>
            <person name="Aparecida-Saddi V."/>
            <person name="Campos-Telles M.P."/>
            <person name="Grau M."/>
            <person name="Mikheyev A.S."/>
        </authorList>
    </citation>
    <scope>NUCLEOTIDE SEQUENCE</scope>
    <source>
        <tissue evidence="2">Venom_gland</tissue>
    </source>
</reference>
<sequence length="101" mass="11140">MIGLAGSVLCDSPTLPSGKLRAGSRQQRERPSWQEAQALLRCLRGSPRLLCDSGGLVVVVLIIGERIRLLIEAIEGKMGTRFNQLHPLLSWLHPRPCGCRE</sequence>
<reference evidence="2" key="1">
    <citation type="submission" date="2017-07" db="EMBL/GenBank/DDBJ databases">
        <authorList>
            <person name="Mikheyev A."/>
            <person name="Grau M."/>
        </authorList>
    </citation>
    <scope>NUCLEOTIDE SEQUENCE</scope>
    <source>
        <tissue evidence="2">Venom_gland</tissue>
    </source>
</reference>
<organism evidence="2">
    <name type="scientific">Micrurus corallinus</name>
    <name type="common">Brazilian coral snake</name>
    <dbReference type="NCBI Taxonomy" id="54390"/>
    <lineage>
        <taxon>Eukaryota</taxon>
        <taxon>Metazoa</taxon>
        <taxon>Chordata</taxon>
        <taxon>Craniata</taxon>
        <taxon>Vertebrata</taxon>
        <taxon>Euteleostomi</taxon>
        <taxon>Lepidosauria</taxon>
        <taxon>Squamata</taxon>
        <taxon>Bifurcata</taxon>
        <taxon>Unidentata</taxon>
        <taxon>Episquamata</taxon>
        <taxon>Toxicofera</taxon>
        <taxon>Serpentes</taxon>
        <taxon>Colubroidea</taxon>
        <taxon>Elapidae</taxon>
        <taxon>Elapinae</taxon>
        <taxon>Micrurus</taxon>
    </lineage>
</organism>
<evidence type="ECO:0000256" key="1">
    <source>
        <dbReference type="SAM" id="MobiDB-lite"/>
    </source>
</evidence>
<protein>
    <submittedName>
        <fullName evidence="2">Uncharacterized protein</fullName>
    </submittedName>
</protein>
<feature type="region of interest" description="Disordered" evidence="1">
    <location>
        <begin position="1"/>
        <end position="31"/>
    </location>
</feature>
<dbReference type="EMBL" id="IACJ01166266">
    <property type="protein sequence ID" value="LAA66128.1"/>
    <property type="molecule type" value="Transcribed_RNA"/>
</dbReference>
<name>A0A2D4H2C8_MICCO</name>
<dbReference type="AlphaFoldDB" id="A0A2D4H2C8"/>
<evidence type="ECO:0000313" key="2">
    <source>
        <dbReference type="EMBL" id="LAA66128.1"/>
    </source>
</evidence>
<proteinExistence type="predicted"/>
<accession>A0A2D4H2C8</accession>